<reference evidence="5" key="1">
    <citation type="submission" date="2017-02" db="EMBL/GenBank/DDBJ databases">
        <authorList>
            <person name="Varghese N."/>
            <person name="Submissions S."/>
        </authorList>
    </citation>
    <scope>NUCLEOTIDE SEQUENCE [LARGE SCALE GENOMIC DNA]</scope>
    <source>
        <strain evidence="5">DSM 22224</strain>
    </source>
</reference>
<dbReference type="GO" id="GO:0016989">
    <property type="term" value="F:sigma factor antagonist activity"/>
    <property type="evidence" value="ECO:0007669"/>
    <property type="project" value="TreeGrafter"/>
</dbReference>
<dbReference type="PANTHER" id="PTHR30273">
    <property type="entry name" value="PERIPLASMIC SIGNAL SENSOR AND SIGMA FACTOR ACTIVATOR FECR-RELATED"/>
    <property type="match status" value="1"/>
</dbReference>
<dbReference type="AlphaFoldDB" id="A0A1T4TAY9"/>
<accession>A0A1T4TAY9</accession>
<dbReference type="RefSeq" id="WP_078671671.1">
    <property type="nucleotide sequence ID" value="NZ_FUWZ01000004.1"/>
</dbReference>
<evidence type="ECO:0000313" key="4">
    <source>
        <dbReference type="EMBL" id="SKA37644.1"/>
    </source>
</evidence>
<protein>
    <submittedName>
        <fullName evidence="4">FecR protein</fullName>
    </submittedName>
</protein>
<dbReference type="Gene3D" id="3.55.50.30">
    <property type="match status" value="1"/>
</dbReference>
<dbReference type="Gene3D" id="2.60.120.1440">
    <property type="match status" value="1"/>
</dbReference>
<gene>
    <name evidence="4" type="ORF">SAMN04488128_104319</name>
</gene>
<organism evidence="4 5">
    <name type="scientific">Chitinophaga eiseniae</name>
    <dbReference type="NCBI Taxonomy" id="634771"/>
    <lineage>
        <taxon>Bacteria</taxon>
        <taxon>Pseudomonadati</taxon>
        <taxon>Bacteroidota</taxon>
        <taxon>Chitinophagia</taxon>
        <taxon>Chitinophagales</taxon>
        <taxon>Chitinophagaceae</taxon>
        <taxon>Chitinophaga</taxon>
    </lineage>
</organism>
<dbReference type="InterPro" id="IPR012373">
    <property type="entry name" value="Ferrdict_sens_TM"/>
</dbReference>
<keyword evidence="1" id="KW-0472">Membrane</keyword>
<dbReference type="PANTHER" id="PTHR30273:SF2">
    <property type="entry name" value="PROTEIN FECR"/>
    <property type="match status" value="1"/>
</dbReference>
<dbReference type="Proteomes" id="UP000190367">
    <property type="component" value="Unassembled WGS sequence"/>
</dbReference>
<dbReference type="Pfam" id="PF16344">
    <property type="entry name" value="FecR_C"/>
    <property type="match status" value="1"/>
</dbReference>
<sequence length="371" mass="40860">MDKETFIAFIEHCASGKATDGEKALLEEYLHRMEAKGEIIPTNGDLIWQRLLQQIHLQETPVRRIKRHHPYRWAAAAAAVVVLAAAGWWLFPGKSGTVPPAPVADIAPARHAATLTLADGTVIPLDDTNDGTLAQQGATAITKSDNHVLSYSQQGGQPTSIQYNTLNIPRGGQFQLVLSDGTKVWLNAASSIRYPIAFAGNARKVEVTGEAYFEIAPHAQQPFEVSVQGSTIQVLGTSFNLRAYEADDVSTTLLTGRVRVANKDGRVVLQPGQQATITAPDKTISVKAADADAAIAWKNGYFSFHNADLHTVMQELSRWYDIRIEYQGNIPDIRFEGEMQRNLKLASILKQLEQKEIHFRLKGEVLTVFQP</sequence>
<feature type="domain" description="FecR protein" evidence="2">
    <location>
        <begin position="166"/>
        <end position="259"/>
    </location>
</feature>
<evidence type="ECO:0000259" key="2">
    <source>
        <dbReference type="Pfam" id="PF04773"/>
    </source>
</evidence>
<keyword evidence="1" id="KW-1133">Transmembrane helix</keyword>
<dbReference type="STRING" id="634771.SAMN04488128_104319"/>
<evidence type="ECO:0000259" key="3">
    <source>
        <dbReference type="Pfam" id="PF16344"/>
    </source>
</evidence>
<proteinExistence type="predicted"/>
<keyword evidence="5" id="KW-1185">Reference proteome</keyword>
<feature type="transmembrane region" description="Helical" evidence="1">
    <location>
        <begin position="73"/>
        <end position="91"/>
    </location>
</feature>
<dbReference type="EMBL" id="FUWZ01000004">
    <property type="protein sequence ID" value="SKA37644.1"/>
    <property type="molecule type" value="Genomic_DNA"/>
</dbReference>
<dbReference type="Pfam" id="PF04773">
    <property type="entry name" value="FecR"/>
    <property type="match status" value="1"/>
</dbReference>
<keyword evidence="1" id="KW-0812">Transmembrane</keyword>
<dbReference type="InterPro" id="IPR032508">
    <property type="entry name" value="FecR_C"/>
</dbReference>
<dbReference type="InterPro" id="IPR006860">
    <property type="entry name" value="FecR"/>
</dbReference>
<feature type="domain" description="Protein FecR C-terminal" evidence="3">
    <location>
        <begin position="301"/>
        <end position="367"/>
    </location>
</feature>
<evidence type="ECO:0000313" key="5">
    <source>
        <dbReference type="Proteomes" id="UP000190367"/>
    </source>
</evidence>
<dbReference type="PIRSF" id="PIRSF018266">
    <property type="entry name" value="FecR"/>
    <property type="match status" value="1"/>
</dbReference>
<evidence type="ECO:0000256" key="1">
    <source>
        <dbReference type="SAM" id="Phobius"/>
    </source>
</evidence>
<dbReference type="OrthoDB" id="636724at2"/>
<name>A0A1T4TAY9_9BACT</name>